<evidence type="ECO:0000313" key="6">
    <source>
        <dbReference type="Proteomes" id="UP000327157"/>
    </source>
</evidence>
<dbReference type="GO" id="GO:0016125">
    <property type="term" value="P:sterol metabolic process"/>
    <property type="evidence" value="ECO:0007669"/>
    <property type="project" value="TreeGrafter"/>
</dbReference>
<reference evidence="5 6" key="3">
    <citation type="submission" date="2019-11" db="EMBL/GenBank/DDBJ databases">
        <title>A de novo genome assembly of a pear dwarfing rootstock.</title>
        <authorList>
            <person name="Wang F."/>
            <person name="Wang J."/>
            <person name="Li S."/>
            <person name="Zhang Y."/>
            <person name="Fang M."/>
            <person name="Ma L."/>
            <person name="Zhao Y."/>
            <person name="Jiang S."/>
        </authorList>
    </citation>
    <scope>NUCLEOTIDE SEQUENCE [LARGE SCALE GENOMIC DNA]</scope>
    <source>
        <strain evidence="5">S2</strain>
        <tissue evidence="5">Leaf</tissue>
    </source>
</reference>
<dbReference type="GO" id="GO:0020037">
    <property type="term" value="F:heme binding"/>
    <property type="evidence" value="ECO:0007669"/>
    <property type="project" value="InterPro"/>
</dbReference>
<comment type="caution">
    <text evidence="5">The sequence shown here is derived from an EMBL/GenBank/DDBJ whole genome shotgun (WGS) entry which is preliminary data.</text>
</comment>
<accession>A0A5N5I2U9</accession>
<gene>
    <name evidence="5" type="ORF">D8674_029714</name>
</gene>
<dbReference type="GO" id="GO:0004497">
    <property type="term" value="F:monooxygenase activity"/>
    <property type="evidence" value="ECO:0007669"/>
    <property type="project" value="InterPro"/>
</dbReference>
<proteinExistence type="inferred from homology"/>
<reference evidence="6" key="2">
    <citation type="submission" date="2019-10" db="EMBL/GenBank/DDBJ databases">
        <title>A de novo genome assembly of a pear dwarfing rootstock.</title>
        <authorList>
            <person name="Wang F."/>
            <person name="Wang J."/>
            <person name="Li S."/>
            <person name="Zhang Y."/>
            <person name="Fang M."/>
            <person name="Ma L."/>
            <person name="Zhao Y."/>
            <person name="Jiang S."/>
        </authorList>
    </citation>
    <scope>NUCLEOTIDE SEQUENCE [LARGE SCALE GENOMIC DNA]</scope>
</reference>
<dbReference type="InterPro" id="IPR002403">
    <property type="entry name" value="Cyt_P450_E_grp-IV"/>
</dbReference>
<reference evidence="5 6" key="1">
    <citation type="submission" date="2019-09" db="EMBL/GenBank/DDBJ databases">
        <authorList>
            <person name="Ou C."/>
        </authorList>
    </citation>
    <scope>NUCLEOTIDE SEQUENCE [LARGE SCALE GENOMIC DNA]</scope>
    <source>
        <strain evidence="5">S2</strain>
        <tissue evidence="5">Leaf</tissue>
    </source>
</reference>
<keyword evidence="4" id="KW-0812">Transmembrane</keyword>
<evidence type="ECO:0000313" key="5">
    <source>
        <dbReference type="EMBL" id="KAB2633467.1"/>
    </source>
</evidence>
<dbReference type="PRINTS" id="PR00465">
    <property type="entry name" value="EP450IV"/>
</dbReference>
<organism evidence="5 6">
    <name type="scientific">Pyrus ussuriensis x Pyrus communis</name>
    <dbReference type="NCBI Taxonomy" id="2448454"/>
    <lineage>
        <taxon>Eukaryota</taxon>
        <taxon>Viridiplantae</taxon>
        <taxon>Streptophyta</taxon>
        <taxon>Embryophyta</taxon>
        <taxon>Tracheophyta</taxon>
        <taxon>Spermatophyta</taxon>
        <taxon>Magnoliopsida</taxon>
        <taxon>eudicotyledons</taxon>
        <taxon>Gunneridae</taxon>
        <taxon>Pentapetalae</taxon>
        <taxon>rosids</taxon>
        <taxon>fabids</taxon>
        <taxon>Rosales</taxon>
        <taxon>Rosaceae</taxon>
        <taxon>Amygdaloideae</taxon>
        <taxon>Maleae</taxon>
        <taxon>Pyrus</taxon>
    </lineage>
</organism>
<dbReference type="GO" id="GO:0005506">
    <property type="term" value="F:iron ion binding"/>
    <property type="evidence" value="ECO:0007669"/>
    <property type="project" value="InterPro"/>
</dbReference>
<keyword evidence="3" id="KW-0408">Iron</keyword>
<dbReference type="PANTHER" id="PTHR24286:SF12">
    <property type="entry name" value="CYTOCHROME P450 FAMILY PROTEIN, EXPRESSED"/>
    <property type="match status" value="1"/>
</dbReference>
<evidence type="ECO:0000256" key="4">
    <source>
        <dbReference type="SAM" id="Phobius"/>
    </source>
</evidence>
<evidence type="ECO:0000256" key="2">
    <source>
        <dbReference type="ARBA" id="ARBA00022723"/>
    </source>
</evidence>
<dbReference type="PANTHER" id="PTHR24286">
    <property type="entry name" value="CYTOCHROME P450 26"/>
    <property type="match status" value="1"/>
</dbReference>
<keyword evidence="2" id="KW-0479">Metal-binding</keyword>
<name>A0A5N5I2U9_9ROSA</name>
<sequence length="437" mass="49867">MTISMGEWVALVLGGFPLLGLLLWWWNELWYVLPLKLRHSPTGAKLPPGHMGLPCLGEIFTFLWYFKIVRRPDDFINAKRAKYGDGVGMYRTHLFGSPTIIACFPGINKFVFQSDETFILDWPNVDIVGASSIVAVHGKSHTKLRSYVVSVINRPDALRRISQLVQPRMVAALESWALKGRVRGYDEARKVTFENIGKLFVSLEPGPLLDTIDNLFTGLVTGIRAHPLNIPGSAYRQALQCRKKLEDIFRVELEKKKTLKEGVTNDLMDGLMQIKDDEGNKLNDQEVLDNIVSLVVAGYASTSLSTMWSLYYLAKYPDVLQKLCEENMAIHESKSTGEFITYEDVLKMKYTNKVVEETIRLANIAAFVFRLATKEVEYKGYKIPKDWRVIVWVRYLHTNSENFDDPMCFNPDRWNVNAYDGLSLPFVFKVGLHKDRG</sequence>
<dbReference type="OrthoDB" id="2789670at2759"/>
<dbReference type="AlphaFoldDB" id="A0A5N5I2U9"/>
<dbReference type="GO" id="GO:0016132">
    <property type="term" value="P:brassinosteroid biosynthetic process"/>
    <property type="evidence" value="ECO:0007669"/>
    <property type="project" value="TreeGrafter"/>
</dbReference>
<evidence type="ECO:0000256" key="1">
    <source>
        <dbReference type="ARBA" id="ARBA00010617"/>
    </source>
</evidence>
<dbReference type="InterPro" id="IPR036396">
    <property type="entry name" value="Cyt_P450_sf"/>
</dbReference>
<evidence type="ECO:0000256" key="3">
    <source>
        <dbReference type="ARBA" id="ARBA00023004"/>
    </source>
</evidence>
<protein>
    <submittedName>
        <fullName evidence="5">Ent-kaurenoic acid oxidase 2-like</fullName>
    </submittedName>
</protein>
<dbReference type="GO" id="GO:0010268">
    <property type="term" value="P:brassinosteroid homeostasis"/>
    <property type="evidence" value="ECO:0007669"/>
    <property type="project" value="TreeGrafter"/>
</dbReference>
<keyword evidence="4" id="KW-1133">Transmembrane helix</keyword>
<dbReference type="Gene3D" id="1.10.630.10">
    <property type="entry name" value="Cytochrome P450"/>
    <property type="match status" value="1"/>
</dbReference>
<dbReference type="Pfam" id="PF00067">
    <property type="entry name" value="p450"/>
    <property type="match status" value="1"/>
</dbReference>
<dbReference type="InterPro" id="IPR001128">
    <property type="entry name" value="Cyt_P450"/>
</dbReference>
<keyword evidence="4" id="KW-0472">Membrane</keyword>
<feature type="transmembrane region" description="Helical" evidence="4">
    <location>
        <begin position="7"/>
        <end position="26"/>
    </location>
</feature>
<keyword evidence="6" id="KW-1185">Reference proteome</keyword>
<dbReference type="GO" id="GO:0016705">
    <property type="term" value="F:oxidoreductase activity, acting on paired donors, with incorporation or reduction of molecular oxygen"/>
    <property type="evidence" value="ECO:0007669"/>
    <property type="project" value="InterPro"/>
</dbReference>
<dbReference type="EMBL" id="SMOL01000120">
    <property type="protein sequence ID" value="KAB2633467.1"/>
    <property type="molecule type" value="Genomic_DNA"/>
</dbReference>
<dbReference type="SUPFAM" id="SSF48264">
    <property type="entry name" value="Cytochrome P450"/>
    <property type="match status" value="1"/>
</dbReference>
<comment type="similarity">
    <text evidence="1">Belongs to the cytochrome P450 family.</text>
</comment>
<dbReference type="Proteomes" id="UP000327157">
    <property type="component" value="Chromosome 6"/>
</dbReference>